<keyword evidence="7" id="KW-1185">Reference proteome</keyword>
<dbReference type="SUPFAM" id="SSF53850">
    <property type="entry name" value="Periplasmic binding protein-like II"/>
    <property type="match status" value="1"/>
</dbReference>
<gene>
    <name evidence="6" type="ORF">EY643_12745</name>
</gene>
<keyword evidence="3" id="KW-0238">DNA-binding</keyword>
<dbReference type="Proteomes" id="UP000326287">
    <property type="component" value="Chromosome"/>
</dbReference>
<dbReference type="GO" id="GO:0003677">
    <property type="term" value="F:DNA binding"/>
    <property type="evidence" value="ECO:0007669"/>
    <property type="project" value="UniProtKB-KW"/>
</dbReference>
<dbReference type="GO" id="GO:0003700">
    <property type="term" value="F:DNA-binding transcription factor activity"/>
    <property type="evidence" value="ECO:0007669"/>
    <property type="project" value="InterPro"/>
</dbReference>
<evidence type="ECO:0000256" key="4">
    <source>
        <dbReference type="ARBA" id="ARBA00023163"/>
    </source>
</evidence>
<dbReference type="OrthoDB" id="5870570at2"/>
<dbReference type="InterPro" id="IPR000847">
    <property type="entry name" value="LysR_HTH_N"/>
</dbReference>
<dbReference type="InterPro" id="IPR036388">
    <property type="entry name" value="WH-like_DNA-bd_sf"/>
</dbReference>
<comment type="similarity">
    <text evidence="1">Belongs to the LysR transcriptional regulatory family.</text>
</comment>
<evidence type="ECO:0000259" key="5">
    <source>
        <dbReference type="PROSITE" id="PS50931"/>
    </source>
</evidence>
<accession>A0A5P9NLS7</accession>
<reference evidence="6 7" key="1">
    <citation type="submission" date="2019-02" db="EMBL/GenBank/DDBJ databases">
        <authorList>
            <person name="Li S.-H."/>
        </authorList>
    </citation>
    <scope>NUCLEOTIDE SEQUENCE [LARGE SCALE GENOMIC DNA]</scope>
    <source>
        <strain evidence="6 7">IMCC14385</strain>
    </source>
</reference>
<dbReference type="InterPro" id="IPR050389">
    <property type="entry name" value="LysR-type_TF"/>
</dbReference>
<evidence type="ECO:0000313" key="7">
    <source>
        <dbReference type="Proteomes" id="UP000326287"/>
    </source>
</evidence>
<dbReference type="Gene3D" id="3.40.190.10">
    <property type="entry name" value="Periplasmic binding protein-like II"/>
    <property type="match status" value="2"/>
</dbReference>
<evidence type="ECO:0000256" key="3">
    <source>
        <dbReference type="ARBA" id="ARBA00023125"/>
    </source>
</evidence>
<dbReference type="KEGG" id="halc:EY643_12745"/>
<name>A0A5P9NLS7_9GAMM</name>
<protein>
    <submittedName>
        <fullName evidence="6">LysR family transcriptional regulator</fullName>
    </submittedName>
</protein>
<dbReference type="Pfam" id="PF03466">
    <property type="entry name" value="LysR_substrate"/>
    <property type="match status" value="1"/>
</dbReference>
<sequence>MAINLERVDLKMLRVLSVLAQTRNTYRAAEQLHLSQSAVSRALSRLRDILDDPLFIRTAGGLEPTALTERVVARLPELFELLEGVVEGNDTFDPLAMSGEMRIALGSPALRSWGRVLTTHLAQAAPNVTWSLETWRASTSGEILEGGVALGVHFGSSKWPQALYQQRLGRDEYTLMVRTDHPAGRRRPTMKVFERYPLISLLLPDWNDHENLLESTLRSLDLMPKVALRTDNFTLALDRLRHTDELMAGTMAVVQQESDIKAVPYPAEIPLPDAEVVACYPRRLRNSARQRWLVALVAEVITPHLN</sequence>
<dbReference type="Pfam" id="PF00126">
    <property type="entry name" value="HTH_1"/>
    <property type="match status" value="1"/>
</dbReference>
<dbReference type="PROSITE" id="PS50931">
    <property type="entry name" value="HTH_LYSR"/>
    <property type="match status" value="1"/>
</dbReference>
<organism evidence="6 7">
    <name type="scientific">Halioglobus maricola</name>
    <dbReference type="NCBI Taxonomy" id="2601894"/>
    <lineage>
        <taxon>Bacteria</taxon>
        <taxon>Pseudomonadati</taxon>
        <taxon>Pseudomonadota</taxon>
        <taxon>Gammaproteobacteria</taxon>
        <taxon>Cellvibrionales</taxon>
        <taxon>Halieaceae</taxon>
        <taxon>Halioglobus</taxon>
    </lineage>
</organism>
<evidence type="ECO:0000256" key="1">
    <source>
        <dbReference type="ARBA" id="ARBA00009437"/>
    </source>
</evidence>
<dbReference type="EMBL" id="CP036422">
    <property type="protein sequence ID" value="QFU76456.1"/>
    <property type="molecule type" value="Genomic_DNA"/>
</dbReference>
<keyword evidence="2" id="KW-0805">Transcription regulation</keyword>
<dbReference type="PRINTS" id="PR00039">
    <property type="entry name" value="HTHLYSR"/>
</dbReference>
<dbReference type="AlphaFoldDB" id="A0A5P9NLS7"/>
<keyword evidence="4" id="KW-0804">Transcription</keyword>
<feature type="domain" description="HTH lysR-type" evidence="5">
    <location>
        <begin position="8"/>
        <end position="65"/>
    </location>
</feature>
<evidence type="ECO:0000256" key="2">
    <source>
        <dbReference type="ARBA" id="ARBA00023015"/>
    </source>
</evidence>
<dbReference type="RefSeq" id="WP_153239598.1">
    <property type="nucleotide sequence ID" value="NZ_CP036422.1"/>
</dbReference>
<dbReference type="Gene3D" id="1.10.10.10">
    <property type="entry name" value="Winged helix-like DNA-binding domain superfamily/Winged helix DNA-binding domain"/>
    <property type="match status" value="1"/>
</dbReference>
<dbReference type="InterPro" id="IPR036390">
    <property type="entry name" value="WH_DNA-bd_sf"/>
</dbReference>
<proteinExistence type="inferred from homology"/>
<dbReference type="PANTHER" id="PTHR30118:SF15">
    <property type="entry name" value="TRANSCRIPTIONAL REGULATORY PROTEIN"/>
    <property type="match status" value="1"/>
</dbReference>
<dbReference type="SUPFAM" id="SSF46785">
    <property type="entry name" value="Winged helix' DNA-binding domain"/>
    <property type="match status" value="1"/>
</dbReference>
<dbReference type="PANTHER" id="PTHR30118">
    <property type="entry name" value="HTH-TYPE TRANSCRIPTIONAL REGULATOR LEUO-RELATED"/>
    <property type="match status" value="1"/>
</dbReference>
<dbReference type="InterPro" id="IPR005119">
    <property type="entry name" value="LysR_subst-bd"/>
</dbReference>
<evidence type="ECO:0000313" key="6">
    <source>
        <dbReference type="EMBL" id="QFU76456.1"/>
    </source>
</evidence>